<organism evidence="1 2">
    <name type="scientific">Streblomastix strix</name>
    <dbReference type="NCBI Taxonomy" id="222440"/>
    <lineage>
        <taxon>Eukaryota</taxon>
        <taxon>Metamonada</taxon>
        <taxon>Preaxostyla</taxon>
        <taxon>Oxymonadida</taxon>
        <taxon>Streblomastigidae</taxon>
        <taxon>Streblomastix</taxon>
    </lineage>
</organism>
<sequence>MGFADMKPIINENDIEQRDIQGKENNISIWMSKKEVRHPLYGLLQEDSVCNEVLDIMRRISTLARCLGRNSATDTGLFSNLQVGLLLSLVTTVSQCGIEKCQEQRIKPLSAQRQIHILVVGDCGGIARRMMTNVAQWMTPFVHFTCPRNSELFTLSSSFISSSAPSLISPQFNKGFGKGRGTGGGKGILGNGSSNQLFSTSSSSSSQISFASSQSSNSVASSVCSAGVISMSKGGICFIPHANVLKKKDVEILYAYMRGKNIESGQQGREEISLLSSLYQMWEEEEQQQDEEGLDG</sequence>
<protein>
    <submittedName>
        <fullName evidence="1">Uncharacterized protein</fullName>
    </submittedName>
</protein>
<evidence type="ECO:0000313" key="1">
    <source>
        <dbReference type="EMBL" id="KAA6363080.1"/>
    </source>
</evidence>
<accession>A0A5J4TYB2</accession>
<evidence type="ECO:0000313" key="2">
    <source>
        <dbReference type="Proteomes" id="UP000324800"/>
    </source>
</evidence>
<gene>
    <name evidence="1" type="ORF">EZS28_041393</name>
</gene>
<proteinExistence type="predicted"/>
<dbReference type="AlphaFoldDB" id="A0A5J4TYB2"/>
<feature type="non-terminal residue" evidence="1">
    <location>
        <position position="296"/>
    </location>
</feature>
<name>A0A5J4TYB2_9EUKA</name>
<comment type="caution">
    <text evidence="1">The sequence shown here is derived from an EMBL/GenBank/DDBJ whole genome shotgun (WGS) entry which is preliminary data.</text>
</comment>
<reference evidence="1 2" key="1">
    <citation type="submission" date="2019-03" db="EMBL/GenBank/DDBJ databases">
        <title>Single cell metagenomics reveals metabolic interactions within the superorganism composed of flagellate Streblomastix strix and complex community of Bacteroidetes bacteria on its surface.</title>
        <authorList>
            <person name="Treitli S.C."/>
            <person name="Kolisko M."/>
            <person name="Husnik F."/>
            <person name="Keeling P."/>
            <person name="Hampl V."/>
        </authorList>
    </citation>
    <scope>NUCLEOTIDE SEQUENCE [LARGE SCALE GENOMIC DNA]</scope>
    <source>
        <strain evidence="1">ST1C</strain>
    </source>
</reference>
<dbReference type="EMBL" id="SNRW01023351">
    <property type="protein sequence ID" value="KAA6363080.1"/>
    <property type="molecule type" value="Genomic_DNA"/>
</dbReference>
<dbReference type="Proteomes" id="UP000324800">
    <property type="component" value="Unassembled WGS sequence"/>
</dbReference>